<reference evidence="3 4" key="1">
    <citation type="journal article" date="2013" name="Int. J. Syst. Evol. Microbiol.">
        <title>Comamonas guangdongensis sp. nov., isolated from subterranean forest sediment, and emended description of the genus Comamonas.</title>
        <authorList>
            <person name="Zhang J."/>
            <person name="Wang Y."/>
            <person name="Zhou S."/>
            <person name="Wu C."/>
            <person name="He J."/>
            <person name="Li F."/>
        </authorList>
    </citation>
    <scope>NUCLEOTIDE SEQUENCE [LARGE SCALE GENOMIC DNA]</scope>
    <source>
        <strain evidence="3 4">CCTCC AB2011133</strain>
    </source>
</reference>
<accession>A0ABV3ZPN9</accession>
<dbReference type="RefSeq" id="WP_369336804.1">
    <property type="nucleotide sequence ID" value="NZ_JBFYGN010000002.1"/>
</dbReference>
<keyword evidence="3" id="KW-0378">Hydrolase</keyword>
<evidence type="ECO:0000256" key="1">
    <source>
        <dbReference type="SAM" id="MobiDB-lite"/>
    </source>
</evidence>
<dbReference type="Gene3D" id="1.20.141.10">
    <property type="entry name" value="Chitosanase, subunit A, domain 1"/>
    <property type="match status" value="1"/>
</dbReference>
<dbReference type="EMBL" id="JBFYGN010000002">
    <property type="protein sequence ID" value="MEX8191582.1"/>
    <property type="molecule type" value="Genomic_DNA"/>
</dbReference>
<dbReference type="Proteomes" id="UP001561046">
    <property type="component" value="Unassembled WGS sequence"/>
</dbReference>
<dbReference type="InterPro" id="IPR023346">
    <property type="entry name" value="Lysozyme-like_dom_sf"/>
</dbReference>
<organism evidence="3 4">
    <name type="scientific">Comamonas guangdongensis</name>
    <dbReference type="NCBI Taxonomy" id="510515"/>
    <lineage>
        <taxon>Bacteria</taxon>
        <taxon>Pseudomonadati</taxon>
        <taxon>Pseudomonadota</taxon>
        <taxon>Betaproteobacteria</taxon>
        <taxon>Burkholderiales</taxon>
        <taxon>Comamonadaceae</taxon>
        <taxon>Comamonas</taxon>
    </lineage>
</organism>
<evidence type="ECO:0000259" key="2">
    <source>
        <dbReference type="Pfam" id="PF05838"/>
    </source>
</evidence>
<feature type="compositionally biased region" description="Polar residues" evidence="1">
    <location>
        <begin position="56"/>
        <end position="65"/>
    </location>
</feature>
<proteinExistence type="predicted"/>
<comment type="caution">
    <text evidence="3">The sequence shown here is derived from an EMBL/GenBank/DDBJ whole genome shotgun (WGS) entry which is preliminary data.</text>
</comment>
<name>A0ABV3ZPN9_9BURK</name>
<dbReference type="Pfam" id="PF05838">
    <property type="entry name" value="Glyco_hydro_108"/>
    <property type="match status" value="1"/>
</dbReference>
<sequence>MPHAGYPQLDIKSLTLADAKVIYRRDYWNRAHCDELPHGVAFPRRVRLNLHSRIRSNGSRRSATGRSWWRARAQS</sequence>
<dbReference type="GO" id="GO:0016787">
    <property type="term" value="F:hydrolase activity"/>
    <property type="evidence" value="ECO:0007669"/>
    <property type="project" value="UniProtKB-KW"/>
</dbReference>
<feature type="domain" description="TtsA-like Glycoside hydrolase family 108" evidence="2">
    <location>
        <begin position="9"/>
        <end position="42"/>
    </location>
</feature>
<gene>
    <name evidence="3" type="ORF">AB6724_01870</name>
</gene>
<feature type="region of interest" description="Disordered" evidence="1">
    <location>
        <begin position="56"/>
        <end position="75"/>
    </location>
</feature>
<dbReference type="InterPro" id="IPR008565">
    <property type="entry name" value="TtsA-like_GH18_dom"/>
</dbReference>
<evidence type="ECO:0000313" key="3">
    <source>
        <dbReference type="EMBL" id="MEX8191582.1"/>
    </source>
</evidence>
<evidence type="ECO:0000313" key="4">
    <source>
        <dbReference type="Proteomes" id="UP001561046"/>
    </source>
</evidence>
<dbReference type="SUPFAM" id="SSF53955">
    <property type="entry name" value="Lysozyme-like"/>
    <property type="match status" value="1"/>
</dbReference>
<keyword evidence="4" id="KW-1185">Reference proteome</keyword>
<protein>
    <submittedName>
        <fullName evidence="3">Glycosyl hydrolase 108 family protein</fullName>
    </submittedName>
</protein>